<evidence type="ECO:0000256" key="1">
    <source>
        <dbReference type="ARBA" id="ARBA00005417"/>
    </source>
</evidence>
<dbReference type="EMBL" id="CP032382">
    <property type="protein sequence ID" value="AYB31734.1"/>
    <property type="molecule type" value="Genomic_DNA"/>
</dbReference>
<protein>
    <submittedName>
        <fullName evidence="7">ABC transporter ATP-binding protein</fullName>
    </submittedName>
</protein>
<dbReference type="AlphaFoldDB" id="A0A385SLA4"/>
<dbReference type="InterPro" id="IPR027417">
    <property type="entry name" value="P-loop_NTPase"/>
</dbReference>
<evidence type="ECO:0000313" key="7">
    <source>
        <dbReference type="EMBL" id="AYB31734.1"/>
    </source>
</evidence>
<dbReference type="InterPro" id="IPR017871">
    <property type="entry name" value="ABC_transporter-like_CS"/>
</dbReference>
<evidence type="ECO:0000256" key="3">
    <source>
        <dbReference type="ARBA" id="ARBA00022458"/>
    </source>
</evidence>
<dbReference type="SUPFAM" id="SSF52540">
    <property type="entry name" value="P-loop containing nucleoside triphosphate hydrolases"/>
    <property type="match status" value="1"/>
</dbReference>
<evidence type="ECO:0000256" key="2">
    <source>
        <dbReference type="ARBA" id="ARBA00022448"/>
    </source>
</evidence>
<dbReference type="OrthoDB" id="9808363at2"/>
<reference evidence="8" key="1">
    <citation type="submission" date="2018-09" db="EMBL/GenBank/DDBJ databases">
        <title>Chryseolinea sp. KIS68-18 isolated from soil.</title>
        <authorList>
            <person name="Weon H.-Y."/>
            <person name="Kwon S.-W."/>
            <person name="Lee S.A."/>
        </authorList>
    </citation>
    <scope>NUCLEOTIDE SEQUENCE [LARGE SCALE GENOMIC DNA]</scope>
    <source>
        <strain evidence="8">KIS68-18</strain>
    </source>
</reference>
<dbReference type="InterPro" id="IPR050763">
    <property type="entry name" value="ABC_transporter_ATP-binding"/>
</dbReference>
<evidence type="ECO:0000313" key="8">
    <source>
        <dbReference type="Proteomes" id="UP000266183"/>
    </source>
</evidence>
<gene>
    <name evidence="7" type="ORF">D4L85_14690</name>
</gene>
<dbReference type="Gene3D" id="3.40.50.300">
    <property type="entry name" value="P-loop containing nucleotide triphosphate hydrolases"/>
    <property type="match status" value="1"/>
</dbReference>
<dbReference type="PANTHER" id="PTHR42711">
    <property type="entry name" value="ABC TRANSPORTER ATP-BINDING PROTEIN"/>
    <property type="match status" value="1"/>
</dbReference>
<keyword evidence="4" id="KW-0547">Nucleotide-binding</keyword>
<dbReference type="CDD" id="cd03263">
    <property type="entry name" value="ABC_subfamily_A"/>
    <property type="match status" value="1"/>
</dbReference>
<evidence type="ECO:0000256" key="5">
    <source>
        <dbReference type="ARBA" id="ARBA00022840"/>
    </source>
</evidence>
<dbReference type="KEGG" id="chk:D4L85_14690"/>
<keyword evidence="5 7" id="KW-0067">ATP-binding</keyword>
<dbReference type="SMART" id="SM00382">
    <property type="entry name" value="AAA"/>
    <property type="match status" value="1"/>
</dbReference>
<dbReference type="PROSITE" id="PS50893">
    <property type="entry name" value="ABC_TRANSPORTER_2"/>
    <property type="match status" value="1"/>
</dbReference>
<evidence type="ECO:0000259" key="6">
    <source>
        <dbReference type="PROSITE" id="PS50893"/>
    </source>
</evidence>
<organism evidence="7 8">
    <name type="scientific">Chryseolinea soli</name>
    <dbReference type="NCBI Taxonomy" id="2321403"/>
    <lineage>
        <taxon>Bacteria</taxon>
        <taxon>Pseudomonadati</taxon>
        <taxon>Bacteroidota</taxon>
        <taxon>Cytophagia</taxon>
        <taxon>Cytophagales</taxon>
        <taxon>Fulvivirgaceae</taxon>
        <taxon>Chryseolinea</taxon>
    </lineage>
</organism>
<name>A0A385SLA4_9BACT</name>
<dbReference type="Pfam" id="PF00005">
    <property type="entry name" value="ABC_tran"/>
    <property type="match status" value="1"/>
</dbReference>
<dbReference type="PROSITE" id="PS00211">
    <property type="entry name" value="ABC_TRANSPORTER_1"/>
    <property type="match status" value="1"/>
</dbReference>
<accession>A0A385SLA4</accession>
<sequence length="248" mass="27088">MSSVVRLDHLVKQYPNAPKPAVSNMTLEIPEGAVFGLLGPNGAGKSTTVMMLCGLMRPDSGSVAVMGLDMQEHGAEVRKKIGVAPQEIALFPTLTAYENLVYFGRMYGLKSSHIHAQIKKYLSVFNLQEKAHKQVGTFSGGMKKRLNLIAALLHQPKLVILDEPTAGVDVQSRNMILDFLTDLKSEGTSIIYSSHVLEEAERICTHLGIIDEGKVLQTGTRSTVMGGHPDCMSLEQLFLKLTGKNIRD</sequence>
<proteinExistence type="inferred from homology"/>
<feature type="domain" description="ABC transporter" evidence="6">
    <location>
        <begin position="5"/>
        <end position="237"/>
    </location>
</feature>
<comment type="similarity">
    <text evidence="1">Belongs to the ABC transporter superfamily.</text>
</comment>
<evidence type="ECO:0000256" key="4">
    <source>
        <dbReference type="ARBA" id="ARBA00022741"/>
    </source>
</evidence>
<dbReference type="GO" id="GO:0016887">
    <property type="term" value="F:ATP hydrolysis activity"/>
    <property type="evidence" value="ECO:0007669"/>
    <property type="project" value="InterPro"/>
</dbReference>
<keyword evidence="8" id="KW-1185">Reference proteome</keyword>
<keyword evidence="2" id="KW-0813">Transport</keyword>
<dbReference type="PANTHER" id="PTHR42711:SF5">
    <property type="entry name" value="ABC TRANSPORTER ATP-BINDING PROTEIN NATA"/>
    <property type="match status" value="1"/>
</dbReference>
<dbReference type="GO" id="GO:0005524">
    <property type="term" value="F:ATP binding"/>
    <property type="evidence" value="ECO:0007669"/>
    <property type="project" value="UniProtKB-KW"/>
</dbReference>
<dbReference type="InterPro" id="IPR003593">
    <property type="entry name" value="AAA+_ATPase"/>
</dbReference>
<keyword evidence="3" id="KW-0536">Nodulation</keyword>
<dbReference type="Proteomes" id="UP000266183">
    <property type="component" value="Chromosome"/>
</dbReference>
<dbReference type="InterPro" id="IPR003439">
    <property type="entry name" value="ABC_transporter-like_ATP-bd"/>
</dbReference>